<dbReference type="SMART" id="SM00060">
    <property type="entry name" value="FN3"/>
    <property type="match status" value="1"/>
</dbReference>
<dbReference type="EMBL" id="JACPRF010000084">
    <property type="protein sequence ID" value="MBI2875792.1"/>
    <property type="molecule type" value="Genomic_DNA"/>
</dbReference>
<dbReference type="Gene3D" id="2.60.40.10">
    <property type="entry name" value="Immunoglobulins"/>
    <property type="match status" value="12"/>
</dbReference>
<dbReference type="PROSITE" id="PS00136">
    <property type="entry name" value="SUBTILASE_ASP"/>
    <property type="match status" value="1"/>
</dbReference>
<evidence type="ECO:0000259" key="10">
    <source>
        <dbReference type="PROSITE" id="PS50853"/>
    </source>
</evidence>
<dbReference type="InterPro" id="IPR006626">
    <property type="entry name" value="PbH1"/>
</dbReference>
<dbReference type="Pfam" id="PF07705">
    <property type="entry name" value="CARDB"/>
    <property type="match status" value="6"/>
</dbReference>
<dbReference type="InterPro" id="IPR036852">
    <property type="entry name" value="Peptidase_S8/S53_dom_sf"/>
</dbReference>
<proteinExistence type="inferred from homology"/>
<evidence type="ECO:0000256" key="5">
    <source>
        <dbReference type="ARBA" id="ARBA00022729"/>
    </source>
</evidence>
<evidence type="ECO:0000313" key="12">
    <source>
        <dbReference type="Proteomes" id="UP000769766"/>
    </source>
</evidence>
<organism evidence="11 12">
    <name type="scientific">Tectimicrobiota bacterium</name>
    <dbReference type="NCBI Taxonomy" id="2528274"/>
    <lineage>
        <taxon>Bacteria</taxon>
        <taxon>Pseudomonadati</taxon>
        <taxon>Nitrospinota/Tectimicrobiota group</taxon>
        <taxon>Candidatus Tectimicrobiota</taxon>
    </lineage>
</organism>
<dbReference type="InterPro" id="IPR053786">
    <property type="entry name" value="LEPRxLL_CS"/>
</dbReference>
<dbReference type="InterPro" id="IPR055353">
    <property type="entry name" value="DUF7619"/>
</dbReference>
<dbReference type="InterPro" id="IPR011050">
    <property type="entry name" value="Pectin_lyase_fold/virulence"/>
</dbReference>
<dbReference type="SUPFAM" id="SSF52743">
    <property type="entry name" value="Subtilisin-like"/>
    <property type="match status" value="1"/>
</dbReference>
<reference evidence="11" key="1">
    <citation type="submission" date="2020-07" db="EMBL/GenBank/DDBJ databases">
        <title>Huge and variable diversity of episymbiotic CPR bacteria and DPANN archaea in groundwater ecosystems.</title>
        <authorList>
            <person name="He C.Y."/>
            <person name="Keren R."/>
            <person name="Whittaker M."/>
            <person name="Farag I.F."/>
            <person name="Doudna J."/>
            <person name="Cate J.H.D."/>
            <person name="Banfield J.F."/>
        </authorList>
    </citation>
    <scope>NUCLEOTIDE SEQUENCE</scope>
    <source>
        <strain evidence="11">NC_groundwater_672_Ag_B-0.1um_62_36</strain>
    </source>
</reference>
<dbReference type="SUPFAM" id="SSF117074">
    <property type="entry name" value="Hypothetical protein PA1324"/>
    <property type="match status" value="2"/>
</dbReference>
<dbReference type="InterPro" id="IPR014755">
    <property type="entry name" value="Cu-Rt/internalin_Ig-like"/>
</dbReference>
<gene>
    <name evidence="11" type="ORF">HYY20_02800</name>
</gene>
<evidence type="ECO:0000256" key="2">
    <source>
        <dbReference type="ARBA" id="ARBA00011073"/>
    </source>
</evidence>
<evidence type="ECO:0000256" key="8">
    <source>
        <dbReference type="PROSITE-ProRule" id="PRU01240"/>
    </source>
</evidence>
<dbReference type="InterPro" id="IPR023827">
    <property type="entry name" value="Peptidase_S8_Asp-AS"/>
</dbReference>
<dbReference type="SUPFAM" id="SSF49265">
    <property type="entry name" value="Fibronectin type III"/>
    <property type="match status" value="1"/>
</dbReference>
<evidence type="ECO:0000256" key="4">
    <source>
        <dbReference type="ARBA" id="ARBA00022670"/>
    </source>
</evidence>
<dbReference type="PANTHER" id="PTHR43399:SF4">
    <property type="entry name" value="CELL WALL-ASSOCIATED PROTEASE"/>
    <property type="match status" value="1"/>
</dbReference>
<dbReference type="GO" id="GO:0005576">
    <property type="term" value="C:extracellular region"/>
    <property type="evidence" value="ECO:0007669"/>
    <property type="project" value="UniProtKB-SubCell"/>
</dbReference>
<dbReference type="Gene3D" id="2.60.40.3440">
    <property type="match status" value="1"/>
</dbReference>
<dbReference type="SUPFAM" id="SSF51126">
    <property type="entry name" value="Pectin lyase-like"/>
    <property type="match status" value="1"/>
</dbReference>
<feature type="active site" description="Charge relay system" evidence="8">
    <location>
        <position position="5394"/>
    </location>
</feature>
<evidence type="ECO:0000256" key="3">
    <source>
        <dbReference type="ARBA" id="ARBA00022525"/>
    </source>
</evidence>
<dbReference type="Pfam" id="PF13205">
    <property type="entry name" value="Big_5"/>
    <property type="match status" value="1"/>
</dbReference>
<comment type="similarity">
    <text evidence="2 8">Belongs to the peptidase S8 family.</text>
</comment>
<dbReference type="Pfam" id="PF00082">
    <property type="entry name" value="Peptidase_S8"/>
    <property type="match status" value="1"/>
</dbReference>
<feature type="domain" description="Fibronectin type-III" evidence="10">
    <location>
        <begin position="1036"/>
        <end position="1124"/>
    </location>
</feature>
<feature type="active site" description="Charge relay system" evidence="8">
    <location>
        <position position="5167"/>
    </location>
</feature>
<comment type="caution">
    <text evidence="11">The sequence shown here is derived from an EMBL/GenBank/DDBJ whole genome shotgun (WGS) entry which is preliminary data.</text>
</comment>
<dbReference type="Gene3D" id="2.60.40.1220">
    <property type="match status" value="1"/>
</dbReference>
<dbReference type="InterPro" id="IPR036116">
    <property type="entry name" value="FN3_sf"/>
</dbReference>
<dbReference type="PANTHER" id="PTHR43399">
    <property type="entry name" value="SUBTILISIN-RELATED"/>
    <property type="match status" value="1"/>
</dbReference>
<evidence type="ECO:0000313" key="11">
    <source>
        <dbReference type="EMBL" id="MBI2875792.1"/>
    </source>
</evidence>
<dbReference type="Gene3D" id="3.40.50.880">
    <property type="match status" value="2"/>
</dbReference>
<protein>
    <submittedName>
        <fullName evidence="11">Right-handed parallel beta-helix repeat-containing protein</fullName>
    </submittedName>
</protein>
<keyword evidence="4 8" id="KW-0645">Protease</keyword>
<dbReference type="CDD" id="cd00063">
    <property type="entry name" value="FN3"/>
    <property type="match status" value="1"/>
</dbReference>
<dbReference type="GO" id="GO:0004252">
    <property type="term" value="F:serine-type endopeptidase activity"/>
    <property type="evidence" value="ECO:0007669"/>
    <property type="project" value="UniProtKB-UniRule"/>
</dbReference>
<dbReference type="InterPro" id="IPR011635">
    <property type="entry name" value="CARDB"/>
</dbReference>
<dbReference type="PROSITE" id="PS50853">
    <property type="entry name" value="FN3"/>
    <property type="match status" value="1"/>
</dbReference>
<evidence type="ECO:0000256" key="7">
    <source>
        <dbReference type="ARBA" id="ARBA00022825"/>
    </source>
</evidence>
<dbReference type="InterPro" id="IPR051048">
    <property type="entry name" value="Peptidase_S8/S53_subtilisin"/>
</dbReference>
<dbReference type="InterPro" id="IPR015500">
    <property type="entry name" value="Peptidase_S8_subtilisin-rel"/>
</dbReference>
<keyword evidence="3" id="KW-0964">Secreted</keyword>
<feature type="region of interest" description="Disordered" evidence="9">
    <location>
        <begin position="5847"/>
        <end position="5898"/>
    </location>
</feature>
<dbReference type="SUPFAM" id="SSF52317">
    <property type="entry name" value="Class I glutamine amidotransferase-like"/>
    <property type="match status" value="2"/>
</dbReference>
<dbReference type="SMART" id="SM00710">
    <property type="entry name" value="PbH1"/>
    <property type="match status" value="7"/>
</dbReference>
<evidence type="ECO:0000256" key="6">
    <source>
        <dbReference type="ARBA" id="ARBA00022801"/>
    </source>
</evidence>
<dbReference type="InterPro" id="IPR022398">
    <property type="entry name" value="Peptidase_S8_His-AS"/>
</dbReference>
<evidence type="ECO:0000256" key="9">
    <source>
        <dbReference type="SAM" id="MobiDB-lite"/>
    </source>
</evidence>
<dbReference type="GO" id="GO:0006508">
    <property type="term" value="P:proteolysis"/>
    <property type="evidence" value="ECO:0007669"/>
    <property type="project" value="UniProtKB-KW"/>
</dbReference>
<feature type="compositionally biased region" description="Gly residues" evidence="9">
    <location>
        <begin position="5863"/>
        <end position="5873"/>
    </location>
</feature>
<dbReference type="Pfam" id="PF05048">
    <property type="entry name" value="NosD"/>
    <property type="match status" value="1"/>
</dbReference>
<feature type="region of interest" description="Disordered" evidence="9">
    <location>
        <begin position="5468"/>
        <end position="5492"/>
    </location>
</feature>
<keyword evidence="6 8" id="KW-0378">Hydrolase</keyword>
<keyword evidence="7 8" id="KW-0720">Serine protease</keyword>
<dbReference type="Gene3D" id="2.60.120.380">
    <property type="match status" value="7"/>
</dbReference>
<dbReference type="NCBIfam" id="NF012209">
    <property type="entry name" value="LEPR-8K"/>
    <property type="match status" value="1"/>
</dbReference>
<evidence type="ECO:0000256" key="1">
    <source>
        <dbReference type="ARBA" id="ARBA00004613"/>
    </source>
</evidence>
<dbReference type="PROSITE" id="PS00137">
    <property type="entry name" value="SUBTILASE_HIS"/>
    <property type="match status" value="1"/>
</dbReference>
<dbReference type="Proteomes" id="UP000769766">
    <property type="component" value="Unassembled WGS sequence"/>
</dbReference>
<dbReference type="InterPro" id="IPR000209">
    <property type="entry name" value="Peptidase_S8/S53_dom"/>
</dbReference>
<dbReference type="Gene3D" id="3.40.50.200">
    <property type="entry name" value="Peptidase S8/S53 domain"/>
    <property type="match status" value="1"/>
</dbReference>
<dbReference type="Gene3D" id="2.160.20.10">
    <property type="entry name" value="Single-stranded right-handed beta-helix, Pectin lyase-like"/>
    <property type="match status" value="1"/>
</dbReference>
<dbReference type="Pfam" id="PF17963">
    <property type="entry name" value="Big_9"/>
    <property type="match status" value="1"/>
</dbReference>
<feature type="non-terminal residue" evidence="11">
    <location>
        <position position="1"/>
    </location>
</feature>
<dbReference type="Pfam" id="PF17210">
    <property type="entry name" value="SdrD_B"/>
    <property type="match status" value="2"/>
</dbReference>
<dbReference type="CDD" id="cd03143">
    <property type="entry name" value="A4_beta-galactosidase_middle_domain"/>
    <property type="match status" value="1"/>
</dbReference>
<dbReference type="InterPro" id="IPR013783">
    <property type="entry name" value="Ig-like_fold"/>
</dbReference>
<keyword evidence="5" id="KW-0732">Signal</keyword>
<feature type="region of interest" description="Disordered" evidence="9">
    <location>
        <begin position="4702"/>
        <end position="4735"/>
    </location>
</feature>
<dbReference type="InterPro" id="IPR003961">
    <property type="entry name" value="FN3_dom"/>
</dbReference>
<dbReference type="InterPro" id="IPR032812">
    <property type="entry name" value="SbsA_Ig"/>
</dbReference>
<name>A0A932CMA1_UNCTE</name>
<dbReference type="PROSITE" id="PS51892">
    <property type="entry name" value="SUBTILASE"/>
    <property type="match status" value="1"/>
</dbReference>
<comment type="subcellular location">
    <subcellularLocation>
        <location evidence="1">Secreted</location>
    </subcellularLocation>
</comment>
<dbReference type="InterPro" id="IPR033764">
    <property type="entry name" value="Sdr_B"/>
</dbReference>
<feature type="active site" description="Charge relay system" evidence="8">
    <location>
        <position position="5209"/>
    </location>
</feature>
<dbReference type="InterPro" id="IPR029062">
    <property type="entry name" value="Class_I_gatase-like"/>
</dbReference>
<dbReference type="InterPro" id="IPR012334">
    <property type="entry name" value="Pectin_lyas_fold"/>
</dbReference>
<dbReference type="PRINTS" id="PR00723">
    <property type="entry name" value="SUBTILISIN"/>
</dbReference>
<feature type="compositionally biased region" description="Basic and acidic residues" evidence="9">
    <location>
        <begin position="5875"/>
        <end position="5898"/>
    </location>
</feature>
<sequence length="5898" mass="621363">RGRLFPRQRKLLIEPLEPRLLLSATPEILAAPEALTGFDLNPLSTVEEAFIPQRRAMAPLASLSATPPPPPGIPRSPSGAYFLSRPPLPIANAEGESAPRSPNAAYFTSNLPPGLPAIERAGEGLALPTELPEETGLEWGPVPLNLGGALEGMDTLAITAGASGEAVLPGGSLIYQPAPFTGTLDTVGEVDPFPIDLDSHQTLTLKLVPQEGSIVGQVALFGPDATPLGSATAGAAGETVVLQTVPIVTGGTFTFQVTSTAGTGAYEVQAFLNSALETESYSGSTNDDPGTAQDLTPSAVALPGTADRLAVVGRTGADGQDFYRFELGAGQVAYLLLTGIEGGALGLDLRDGAGNVLTLGIDDADNVDQAIRAFVAPAAGTYYARVTGEADRPYSLVITRGAAFDLDPNSQPSDAQDIGLTGPALGSLGLNLEGGGAGGTIRVAVHAGGYGANVVNQLNDDTFFDFNAVAVTDGQIDTVEELSAYDVVALGNPFDTINPQVASAIRSPNEAYFASWSFPGATDIDRDLAGGELFLDREPGMTDRTMTVALASSPLGMTGLVRLMGAGFSPVTFYQASDTAVYVEVVDGDLNANAGQIDTATVALASDTETAGGVSETVTLTETGADTGIFRGSIPLAVGGVAGADGLLAAALGDTVRLTYQDAADDWGDPVTTTRTALLMGTIVSGGSLAVDTTWSTAGGPYLITGDLSVNAGITLTVEPGVRVLFWALQDDQASGWWSNRSELIINSGGTLTAVGTADDPIIFTSSNPQAVSGDWGGIRFQFGGSGTLSYMEVSRATYGVQTYGANSSPLIENGVYRDNQLGIYASLASSPTISGNMVVDNSSGGIQVDDAAAAVSNNTVNDNQSMGIYAYASSEARRPTISGNLVTGNQGYGIYLSQYGAAEVSGNTITGNASAGVSYSNYANLGEAYPAITENTITGNRGRGVYLEGNYALARVNHNNIYDNTGGFFGSSYDLFNTARSQIDARFNYWGTTTTSEMDTGGNPKNIARIYDFYDDNFSGLVNYASWLAADYLSYPAAITISPNNRSLLIQWDQAVAATGYKIHYGTTAGVYDTTIDVGDVTHYLITDLTNDTPYYIALSSYNAEGEQSPNSAELIGVPTPGITNPTVISSSVGDGDRFLPGDLVYQVQFSEEMATENLGGEDVALVESISGQRFVPDDLVYDPETSTATVTYRNLWEGDYTLTLLSSATAWRSLRGLLLDGTPSFPLPSGDGLPGDPFAVHFSIDAVSEAYPVPLGSVVPLGSLIYDPPVSGVFNEVGDVDIFTLEVEGGQTITLRLTPQDASIVGRVEFLGPGGASLGVASATGAGETVLLQTVPIADGGTYELHLSNAEGNGAYEVGVMLNSALEEEAYGGAVNDALGGAQGLGASAIALQGSADRLAVLGRTEGSDDFFSFDLAEGQVAGLVLTGLDDLGEVGLDLRDSAGRLLAMGLVGANNVDQHILGFVAPTVGTYYARVTGEADRSYSLVVTRGAEFDLEPNSQAADAQDISLAGQVLGALETGGTGGGGSVAIRVAVHTGSYGGNVVAQLNDDTFFNFEAVAVTGAQIDTVEELNAYDVVVVADHTREGELASFAPALRAWVESGGGVVGTGWLIYSAGSATGAPIADIDAIIPVNTSVYYSWLSAPTLTIQDNSHPVTQGLSNFGVGTYVEYSTGGPNAGATVLATAIGQAAVVVGAPGGQGRSVWLGPIYMGGGGSVLQSGAADQLLEQAVAWAGNMGRADQYLVQANEGNTLVLTTTTPGDGTGTPDNLLDPRIELYDPTGILVAQDDNGATDGRNARIAYTVPSSSSGAYRVAILAADGEGAYTLSIRGATGEWAPFGVTGTDPADGVLLTGYPDTYRVDFSEALRLTSVEATDLLVNGVAADGVTIIDHDTLEFAIGSANAGDGLYTVTIPTGALTSLSNRPIEAFAATFDTDATNPTVITSSVQEGDILPAGDLVYTVQFSEGLATTGLGEEDVLLVEALSGTTFSPDAFVYDADTGTATVTYYNLREGDYTLTLVSTADAFRDRRGNLLDGSPSFPLPSGDGIPGDHFAVHFQMDVRAEPFSSTLEQAPPAGSLIYDPPVAGVFGSVGDVDAFMLDLNAGQALTIRLTPQDVSILGLVEVLDPHGTSVGVFTAGASGQVVILQNTPVAEAGTYSVRLSSIEGTGRYQYQVVLNASVEEEAYGSAFNDSLGSAQDLNGSAIALQGSADRLAALGWLGAADSDLYAFELTAGQPSTMVLTPQVEGTDLRLELLDSDERLLALGTEDEDDNQRIATFLAKATGPYLLRISGPEGAAYSLLVTRGAEFDQEPNFNQATAQEIGASRQVLGALGQRQGRGGGAQVAVVSAGNSDPFRNAGLTAIVNQLNDDTYFDFTATLVTPSQVDTLAELENYDVVVLGDTGHSDNAFQQIASALRSWVEAGGGLVATGWAVSGADYTSEQPRADFDAIVPVNTQGGYGYINGGTLLPANVGHPVIDGVASFTLTGGSIYTEYPGGSPRVDAGATTLATASGQPTVVVGNPGMGRSVYLGPIYAGSGYYNTGQLRSGDPDRLLEQAVAWAGSTDRVDEFRFTADEGDNLIIVTSMPGGGSGAPANTLDPRIELYNPLGFLVATDDNSAPDGRNARIAYPVPVGGSGEHRIRVLSENAVIEGGEYVLTISGATAAPDAAPNVVSAIPGNGQNLAAPPTSLLLTFSEALRVDSVEAADLSIDGGATVTGVELVDGKTVRFLLSAPDVEQAFHYNLVAGAVFDLQGLASLDHQGNFQIDHTGPRVVAQAPALQASAPFNELSFIFNEDLDPGSVGTGDIVSFTSPGGTDLRPQITRVSVTGPTVTVRFNDQMAQGTYTIALGPNIVDAAGNLMDQNQDRVGGQSNDTYTGMVDLQSPDLQVKSVTVQDSAQFGQIIEVSWTVRNIGSDPAVEGWSDRIWLSRNTALGDSDDTLLLTQTAGVAPLAAGTDYARTASVTLPLNASAAEGSHYIIVETDALRTQPESSETNNLDTSEAVSLTLPPIPDLVVSDIVAPIEAISGQQIPISWILTNRGTGEASGTWTDYVYLSADQAVGNDQFFGAFTFEGTLGAGQSVTRTQMITLPINLSGNRWVIVQTDANNWIFEHANEGNNTLVDDRTIDVRLAPLPNLQVTSVTSPSESFSGQQTVVEWLVTNIGTGTTSAPIWYDGVWLSLDRMLDEADVFLGQAPNTSYLAVGDSYRNSLIVTLPRGIDANYFFLVKTDSSNHVFEDPFEGDNLATGGPTRVQLTPPPDLRVASVDAPAQAFSGQLMTLNWTVANEGPGRTLETAWYDRLFMSADDVLDGNDRVLADLFHTGTLDSGERYTGTATVTLPVGVSGDFFFFARTDTFNHVYEHAFEGNNDDHDVTATHVNLTPPPDLEVEAATVPSTALASHPLTINYRATNFGATATPNASWTDSFYLSTDAQLDPETDLFLGDRTHFGALDVGASYDGTATFTLPNGLSGTFYAFVHTDQTDAVFELDNANNIVVATNTIAIESRPADLGVSAASAPASGEAGGQIRVEWTVSNFGAGDTAVSSWTDRVISSTDTVLGGSDDIVLASIGRNGLLNPGESYARSELIDIPFTFVGTYQLFIVADIGNAVYEGANEGNNSPALPITITRQTPDLQVTALTAPGTAEAGMPLTFSWAVENLGSNRTNSNYWYDAVYLSRDAVISEDDRLLGSVRHSNPLDPAGAYDVTSSFTIPADLAGGTYYAIVRTDNTNLVLEDPLENNNDRVSVLISIDPAPPGAVPIPDMVLVGMEAPEEAISGQAFILQWTMRNDGDPISGTWYDAVYLSHDQIFDRSNDIYVGYRYFNGQLLTGEGFMAEQTYTIPRGLSGPFYVFVATDSGNHIKGEVSEFNNVGYDPVSMLVTLMPPADLVVGTITVPSNAVPGHNATISYSVRNEGTNSALGSWYDSIYISADDRWEVGDALFGRVIHNGDVPGGSSYSEILTATLPGVMPGDYHVIIRSDILNHISESNEGNNIGASLDQVAIDAEPLQLGVPSTGTLAQGQAMYYRIDVGAEETLRLRLDSESENAANELYVRFGAMPSRSEFDFSFSEPFSPDQQVVIPATENGTYYILAYSASVSEGVADYTITATALPFSIDRIFSTQGGNVGQVTVQIDGAKFDPLTRVELIGGGQTTQPVRFEIIDPTRIYATFDLTGKPAGLYDVRAVSEADVVDVNPETGEIFERHKVFGDSTLPGAFEVMEGGGPIMRAELSLPSAARFGSLFTFFLNIANEGNTDLPVPVLLVTSPNGTPLSDTANVQRDDLSQIQIVVLGERQCTVLAPGEHVSVPLFARAIQEPSSQFELYDLTSLETPPDWDALELYYRDTSPEVEWTETWKNFQSIVGDTWSKLHDAMRKAAADLLPITGDRFFTGTELILNLLSRARFGQHGPMDFRSEASEDTFGSEMISPAVTSEVIVTSPASEMNPLDHNSDHNRQLDDKELWFRNRRLPLLYFGFGNTVGDLWNTYLSTSSTNPSQQFTFTDRHEVVEGSYDSDGFLISRGFKYSLVTQSFVSKATRFAREEIESMIRRGQIQCDEIPENGEMRKSVEELFADHFELLTPNDELNYRIITEIPGNIAGGTGTSDFYGSDTRRLSGDVILTKRMDAQGRTVSVEVKTDFIITVEDTIDFFPDGDLGSWAEQKFGTPILRELEQYDWAHDVPFTVQFKPESRTFNIRRNLLEDCDPKEPLQPPAPSSLDPRSRREVPTVRPIDPNDIVGPAGFGAEHWITSTETIPYTIRFENAANATAPAQQVVITQQLDPDLDWRTFRVDDFGWGDLRFELPGDKPFYNQRLDLREELGFFVDVSSSIDVQTGLATWTITTIDPETGEPPADAQVGFLPVDDGTGRGEGFVSYTVRPRRTAGTGDVIDAQARIIFDTEEPIDTPPIFHTLDAVAPTSAVNALPETTEATEFLVSWSGSDDEGGSAVSFFDVFVSTDGDHLELWLLGTASTEALYTGQAGHSYAFYSVASDNAGNEEAAPETPDARITVLGEEPLGSIQGTKFEDLDGNGVRDEGEPGLEGWTIYLDSNGNGLLDQDERSTLTDAQGNYLFDDLVPGTYVVAELLQEGWMQTFPGLGGQSASALEALSTTGSAQELRTPAELLPEEVLVLGGTDTGWADRLTRLDDFRADPRFAGIDGEGLAAVIIDSGIDLDHPFFGPDQDHNGVGDRIVFQYDFADHDADASDSMGHGSVISSIIGSQDGTYAGVAPGVDLIALKVFEDSGRGYFAYLEQALQWVVAHAEDYNIAAVNLSLGDGANWGSAVSLYGLGDELAAMAEQNILVVAAGGNSFYQFGEAGAAYPAADPHTLGVGAVWSGDYSGPWRFSNGAIDYTTGADHLASFSQRDPFLTEVFAPGARLTGAGPNGGTLTMQGTSQAAAYVSGAAVLAQQIAQQELGRKLSVGEFARLLTATGEILHDGDDESDNVANTGLNFARIDLLSLAEGILTLEESGNGGGDGTPGEDEEGSGITPVTGASLGSHTVSLGSGETVAGIDFGNFELGEISGVKFHDLDNNGLRGEGEPGLAGWTIYLDGNGNGTLDQGESSTTTDETGAYAFTDLGPGTYRVAEVMQEGWTQTAPAGGTHEVMLTSGLVAAGKEFGNRPANRPPVANDDAYHLDEDTSLTVDIPGVLENDTDAENNALTAARVDGPAHGTLTLNPDGSFTYTPTANYSGTDSFTYRANDGIADSAPATVTLTINEMPEVPVNVDGKVQVTFSGYVLNRSTNTFDTLATITNTSGEILDAPMSLVVTSITPTGVSLFNPTGYTDNGKPFIGITVPQGGLQPGASISGILLKFRNLSRVRFSFTKEVWAVVLPPAQPAAAEGINHQAAGTGIGGDGRRRGLAGRGLGPGAGDRQGTEGRANRRNSLREDGHGGEQRG</sequence>
<accession>A0A932CMA1</accession>
<dbReference type="InterPro" id="IPR007742">
    <property type="entry name" value="NosD_dom"/>
</dbReference>
<dbReference type="Pfam" id="PF24595">
    <property type="entry name" value="DUF7619"/>
    <property type="match status" value="1"/>
</dbReference>